<sequence>MKDNFIILTMCHQSDLYIYFWSAYTVRFNIYAELKSRIRQPPTAAMVCGETQENKLIKLGKP</sequence>
<dbReference type="AlphaFoldDB" id="A0A1X1EYG5"/>
<reference evidence="1 2" key="1">
    <citation type="journal article" date="2017" name="Antonie Van Leeuwenhoek">
        <title>Phylogenomic resolution of the bacterial genus Pantoea and its relationship with Erwinia and Tatumella.</title>
        <authorList>
            <person name="Palmer M."/>
            <person name="Steenkamp E.T."/>
            <person name="Coetzee M.P."/>
            <person name="Chan W.Y."/>
            <person name="van Zyl E."/>
            <person name="De Maayer P."/>
            <person name="Coutinho T.A."/>
            <person name="Blom J."/>
            <person name="Smits T.H."/>
            <person name="Duffy B."/>
            <person name="Venter S.N."/>
        </authorList>
    </citation>
    <scope>NUCLEOTIDE SEQUENCE [LARGE SCALE GENOMIC DNA]</scope>
    <source>
        <strain evidence="1 2">LMG 2657</strain>
    </source>
</reference>
<evidence type="ECO:0000313" key="1">
    <source>
        <dbReference type="EMBL" id="ORM94957.1"/>
    </source>
</evidence>
<accession>A0A1X1EYG5</accession>
<dbReference type="Proteomes" id="UP000193749">
    <property type="component" value="Unassembled WGS sequence"/>
</dbReference>
<gene>
    <name evidence="1" type="ORF">HA50_17040</name>
</gene>
<keyword evidence="2" id="KW-1185">Reference proteome</keyword>
<protein>
    <submittedName>
        <fullName evidence="1">Uncharacterized protein</fullName>
    </submittedName>
</protein>
<evidence type="ECO:0000313" key="2">
    <source>
        <dbReference type="Proteomes" id="UP000193749"/>
    </source>
</evidence>
<organism evidence="1 2">
    <name type="scientific">Pantoea cypripedii</name>
    <name type="common">Pectobacterium cypripedii</name>
    <name type="synonym">Erwinia cypripedii</name>
    <dbReference type="NCBI Taxonomy" id="55209"/>
    <lineage>
        <taxon>Bacteria</taxon>
        <taxon>Pseudomonadati</taxon>
        <taxon>Pseudomonadota</taxon>
        <taxon>Gammaproteobacteria</taxon>
        <taxon>Enterobacterales</taxon>
        <taxon>Erwiniaceae</taxon>
        <taxon>Pantoea</taxon>
    </lineage>
</organism>
<proteinExistence type="predicted"/>
<comment type="caution">
    <text evidence="1">The sequence shown here is derived from an EMBL/GenBank/DDBJ whole genome shotgun (WGS) entry which is preliminary data.</text>
</comment>
<name>A0A1X1EYG5_PANCY</name>
<dbReference type="EMBL" id="MLJI01000001">
    <property type="protein sequence ID" value="ORM94957.1"/>
    <property type="molecule type" value="Genomic_DNA"/>
</dbReference>